<dbReference type="PROSITE" id="PS00211">
    <property type="entry name" value="ABC_TRANSPORTER_1"/>
    <property type="match status" value="1"/>
</dbReference>
<sequence>MNEVITVSNLCRDYKSTKGFLKKKKYTVQALKGISFSVKKGEVFAILGPNGAGKTTTIKILTTLLAPTSGEAKVLGYNPFGEEKQLRPKINFIYGGERNLYWRISARENLEYFSDLYKVENSIKKKRIPELLELVGLTDRADEKVETFSKGMKQRLQIARGLVNDPEILFLDEPTIGLDPVGARDLRNIIKKLSALGKTVIITTHYMFEADELSDRIAIIKDGKLVALDTPTNLKREINNTTVVEVKVKSVLEEEINALDKLEHTITTTVSKADDYHLISVNSTDFTETIKQIINIFDKTKIISISSRESTLEDVYIKYIGE</sequence>
<protein>
    <submittedName>
        <fullName evidence="6">ATP-binding cassette domain-containing protein</fullName>
    </submittedName>
</protein>
<evidence type="ECO:0000313" key="7">
    <source>
        <dbReference type="Proteomes" id="UP000472971"/>
    </source>
</evidence>
<dbReference type="EMBL" id="JACEIO010000006">
    <property type="protein sequence ID" value="MBA4536388.1"/>
    <property type="molecule type" value="Genomic_DNA"/>
</dbReference>
<dbReference type="InterPro" id="IPR003593">
    <property type="entry name" value="AAA+_ATPase"/>
</dbReference>
<gene>
    <name evidence="6" type="ORF">G4D64_04290</name>
    <name evidence="5" type="ORF">H1Z61_04325</name>
</gene>
<dbReference type="Proteomes" id="UP000472971">
    <property type="component" value="Unassembled WGS sequence"/>
</dbReference>
<keyword evidence="1" id="KW-0813">Transport</keyword>
<dbReference type="EMBL" id="JAAIWN010000006">
    <property type="protein sequence ID" value="NEY80756.1"/>
    <property type="molecule type" value="Genomic_DNA"/>
</dbReference>
<reference evidence="6 7" key="1">
    <citation type="submission" date="2020-02" db="EMBL/GenBank/DDBJ databases">
        <title>Bacillus aquiflavi sp. nov., isolated from yellow water of strong flavor Chinese baijiu in Yibin region of China.</title>
        <authorList>
            <person name="Xie J."/>
        </authorList>
    </citation>
    <scope>NUCLEOTIDE SEQUENCE [LARGE SCALE GENOMIC DNA]</scope>
    <source>
        <strain evidence="6 7">3H-10</strain>
    </source>
</reference>
<evidence type="ECO:0000259" key="4">
    <source>
        <dbReference type="PROSITE" id="PS50893"/>
    </source>
</evidence>
<dbReference type="GO" id="GO:0005524">
    <property type="term" value="F:ATP binding"/>
    <property type="evidence" value="ECO:0007669"/>
    <property type="project" value="UniProtKB-KW"/>
</dbReference>
<dbReference type="InterPro" id="IPR027417">
    <property type="entry name" value="P-loop_NTPase"/>
</dbReference>
<evidence type="ECO:0000313" key="5">
    <source>
        <dbReference type="EMBL" id="MBA4536388.1"/>
    </source>
</evidence>
<comment type="caution">
    <text evidence="6">The sequence shown here is derived from an EMBL/GenBank/DDBJ whole genome shotgun (WGS) entry which is preliminary data.</text>
</comment>
<dbReference type="Proteomes" id="UP000570010">
    <property type="component" value="Unassembled WGS sequence"/>
</dbReference>
<evidence type="ECO:0000256" key="3">
    <source>
        <dbReference type="ARBA" id="ARBA00022840"/>
    </source>
</evidence>
<dbReference type="GO" id="GO:0016887">
    <property type="term" value="F:ATP hydrolysis activity"/>
    <property type="evidence" value="ECO:0007669"/>
    <property type="project" value="InterPro"/>
</dbReference>
<dbReference type="Gene3D" id="3.40.50.300">
    <property type="entry name" value="P-loop containing nucleotide triphosphate hydrolases"/>
    <property type="match status" value="1"/>
</dbReference>
<organism evidence="6 7">
    <name type="scientific">Bacillus aquiflavi</name>
    <dbReference type="NCBI Taxonomy" id="2672567"/>
    <lineage>
        <taxon>Bacteria</taxon>
        <taxon>Bacillati</taxon>
        <taxon>Bacillota</taxon>
        <taxon>Bacilli</taxon>
        <taxon>Bacillales</taxon>
        <taxon>Bacillaceae</taxon>
        <taxon>Bacillus</taxon>
    </lineage>
</organism>
<dbReference type="Pfam" id="PF00005">
    <property type="entry name" value="ABC_tran"/>
    <property type="match status" value="1"/>
</dbReference>
<dbReference type="SMART" id="SM00382">
    <property type="entry name" value="AAA"/>
    <property type="match status" value="1"/>
</dbReference>
<proteinExistence type="predicted"/>
<keyword evidence="3 6" id="KW-0067">ATP-binding</keyword>
<evidence type="ECO:0000313" key="8">
    <source>
        <dbReference type="Proteomes" id="UP000570010"/>
    </source>
</evidence>
<dbReference type="PROSITE" id="PS50893">
    <property type="entry name" value="ABC_TRANSPORTER_2"/>
    <property type="match status" value="1"/>
</dbReference>
<evidence type="ECO:0000256" key="2">
    <source>
        <dbReference type="ARBA" id="ARBA00022741"/>
    </source>
</evidence>
<keyword evidence="2" id="KW-0547">Nucleotide-binding</keyword>
<accession>A0A6B3VYU4</accession>
<keyword evidence="7" id="KW-1185">Reference proteome</keyword>
<evidence type="ECO:0000256" key="1">
    <source>
        <dbReference type="ARBA" id="ARBA00022448"/>
    </source>
</evidence>
<dbReference type="RefSeq" id="WP_163240466.1">
    <property type="nucleotide sequence ID" value="NZ_CP082780.1"/>
</dbReference>
<name>A0A6B3VYU4_9BACI</name>
<dbReference type="SUPFAM" id="SSF52540">
    <property type="entry name" value="P-loop containing nucleoside triphosphate hydrolases"/>
    <property type="match status" value="1"/>
</dbReference>
<dbReference type="InterPro" id="IPR050763">
    <property type="entry name" value="ABC_transporter_ATP-binding"/>
</dbReference>
<dbReference type="PANTHER" id="PTHR42711">
    <property type="entry name" value="ABC TRANSPORTER ATP-BINDING PROTEIN"/>
    <property type="match status" value="1"/>
</dbReference>
<dbReference type="PANTHER" id="PTHR42711:SF18">
    <property type="entry name" value="ABC TRANSPORTER, ATP-BINDING PROTEIN"/>
    <property type="match status" value="1"/>
</dbReference>
<dbReference type="InterPro" id="IPR003439">
    <property type="entry name" value="ABC_transporter-like_ATP-bd"/>
</dbReference>
<evidence type="ECO:0000313" key="6">
    <source>
        <dbReference type="EMBL" id="NEY80756.1"/>
    </source>
</evidence>
<dbReference type="InterPro" id="IPR017871">
    <property type="entry name" value="ABC_transporter-like_CS"/>
</dbReference>
<feature type="domain" description="ABC transporter" evidence="4">
    <location>
        <begin position="5"/>
        <end position="247"/>
    </location>
</feature>
<reference evidence="5 8" key="2">
    <citation type="submission" date="2020-07" db="EMBL/GenBank/DDBJ databases">
        <authorList>
            <person name="Feng H."/>
        </authorList>
    </citation>
    <scope>NUCLEOTIDE SEQUENCE [LARGE SCALE GENOMIC DNA]</scope>
    <source>
        <strain evidence="8">s-12</strain>
        <strain evidence="5">S-12</strain>
    </source>
</reference>
<dbReference type="AlphaFoldDB" id="A0A6B3VYU4"/>